<dbReference type="Proteomes" id="UP001188597">
    <property type="component" value="Unassembled WGS sequence"/>
</dbReference>
<dbReference type="InterPro" id="IPR057948">
    <property type="entry name" value="TPR_TRIP12_N"/>
</dbReference>
<feature type="compositionally biased region" description="Low complexity" evidence="7">
    <location>
        <begin position="952"/>
        <end position="974"/>
    </location>
</feature>
<keyword evidence="5 6" id="KW-0833">Ubl conjugation pathway</keyword>
<dbReference type="Pfam" id="PF00632">
    <property type="entry name" value="HECT"/>
    <property type="match status" value="1"/>
</dbReference>
<feature type="compositionally biased region" description="Low complexity" evidence="7">
    <location>
        <begin position="55"/>
        <end position="66"/>
    </location>
</feature>
<dbReference type="GO" id="GO:0061630">
    <property type="term" value="F:ubiquitin protein ligase activity"/>
    <property type="evidence" value="ECO:0007669"/>
    <property type="project" value="UniProtKB-EC"/>
</dbReference>
<evidence type="ECO:0000313" key="9">
    <source>
        <dbReference type="EMBL" id="KAK3038394.1"/>
    </source>
</evidence>
<feature type="region of interest" description="Disordered" evidence="7">
    <location>
        <begin position="952"/>
        <end position="975"/>
    </location>
</feature>
<evidence type="ECO:0000313" key="10">
    <source>
        <dbReference type="Proteomes" id="UP001188597"/>
    </source>
</evidence>
<dbReference type="SUPFAM" id="SSF56204">
    <property type="entry name" value="Hect, E3 ligase catalytic domain"/>
    <property type="match status" value="1"/>
</dbReference>
<evidence type="ECO:0000256" key="7">
    <source>
        <dbReference type="SAM" id="MobiDB-lite"/>
    </source>
</evidence>
<comment type="catalytic activity">
    <reaction evidence="1">
        <text>S-ubiquitinyl-[E2 ubiquitin-conjugating enzyme]-L-cysteine + [acceptor protein]-L-lysine = [E2 ubiquitin-conjugating enzyme]-L-cysteine + N(6)-ubiquitinyl-[acceptor protein]-L-lysine.</text>
        <dbReference type="EC" id="2.3.2.26"/>
    </reaction>
</comment>
<feature type="region of interest" description="Disordered" evidence="7">
    <location>
        <begin position="828"/>
        <end position="888"/>
    </location>
</feature>
<dbReference type="EMBL" id="JAVXUP010000096">
    <property type="protein sequence ID" value="KAK3038394.1"/>
    <property type="molecule type" value="Genomic_DNA"/>
</dbReference>
<comment type="caution">
    <text evidence="6">Lacks conserved residue(s) required for the propagation of feature annotation.</text>
</comment>
<evidence type="ECO:0000256" key="6">
    <source>
        <dbReference type="PROSITE-ProRule" id="PRU00104"/>
    </source>
</evidence>
<evidence type="ECO:0000259" key="8">
    <source>
        <dbReference type="PROSITE" id="PS50237"/>
    </source>
</evidence>
<dbReference type="SUPFAM" id="SSF48371">
    <property type="entry name" value="ARM repeat"/>
    <property type="match status" value="1"/>
</dbReference>
<feature type="compositionally biased region" description="Basic and acidic residues" evidence="7">
    <location>
        <begin position="68"/>
        <end position="77"/>
    </location>
</feature>
<keyword evidence="4" id="KW-0808">Transferase</keyword>
<reference evidence="9" key="1">
    <citation type="submission" date="2022-12" db="EMBL/GenBank/DDBJ databases">
        <title>Draft genome assemblies for two species of Escallonia (Escalloniales).</title>
        <authorList>
            <person name="Chanderbali A."/>
            <person name="Dervinis C."/>
            <person name="Anghel I."/>
            <person name="Soltis D."/>
            <person name="Soltis P."/>
            <person name="Zapata F."/>
        </authorList>
    </citation>
    <scope>NUCLEOTIDE SEQUENCE</scope>
    <source>
        <strain evidence="9">UCBG64.0493</strain>
        <tissue evidence="9">Leaf</tissue>
    </source>
</reference>
<feature type="compositionally biased region" description="Polar residues" evidence="7">
    <location>
        <begin position="35"/>
        <end position="49"/>
    </location>
</feature>
<dbReference type="InterPro" id="IPR035983">
    <property type="entry name" value="Hect_E3_ubiquitin_ligase"/>
</dbReference>
<protein>
    <recommendedName>
        <fullName evidence="3">HECT-type E3 ubiquitin transferase</fullName>
        <ecNumber evidence="3">2.3.2.26</ecNumber>
    </recommendedName>
</protein>
<feature type="domain" description="HECT" evidence="8">
    <location>
        <begin position="1017"/>
        <end position="1306"/>
    </location>
</feature>
<dbReference type="Gene3D" id="3.90.1750.10">
    <property type="entry name" value="Hect, E3 ligase catalytic domains"/>
    <property type="match status" value="1"/>
</dbReference>
<feature type="compositionally biased region" description="Low complexity" evidence="7">
    <location>
        <begin position="23"/>
        <end position="34"/>
    </location>
</feature>
<feature type="region of interest" description="Disordered" evidence="7">
    <location>
        <begin position="1"/>
        <end position="110"/>
    </location>
</feature>
<evidence type="ECO:0000256" key="3">
    <source>
        <dbReference type="ARBA" id="ARBA00012485"/>
    </source>
</evidence>
<dbReference type="InterPro" id="IPR000569">
    <property type="entry name" value="HECT_dom"/>
</dbReference>
<gene>
    <name evidence="9" type="ORF">RJ639_030560</name>
</gene>
<comment type="similarity">
    <text evidence="2">Belongs to the UPL family. K-HECT subfamily.</text>
</comment>
<name>A0AA88X366_9ASTE</name>
<dbReference type="GO" id="GO:0000209">
    <property type="term" value="P:protein polyubiquitination"/>
    <property type="evidence" value="ECO:0007669"/>
    <property type="project" value="TreeGrafter"/>
</dbReference>
<feature type="compositionally biased region" description="Basic and acidic residues" evidence="7">
    <location>
        <begin position="91"/>
        <end position="110"/>
    </location>
</feature>
<dbReference type="Pfam" id="PF25579">
    <property type="entry name" value="TPR_TRIP12_N"/>
    <property type="match status" value="1"/>
</dbReference>
<evidence type="ECO:0000256" key="1">
    <source>
        <dbReference type="ARBA" id="ARBA00000885"/>
    </source>
</evidence>
<dbReference type="InterPro" id="IPR045322">
    <property type="entry name" value="HECTD1/TRIP12-like"/>
</dbReference>
<dbReference type="Gene3D" id="3.30.2410.10">
    <property type="entry name" value="Hect, E3 ligase catalytic domain"/>
    <property type="match status" value="1"/>
</dbReference>
<evidence type="ECO:0000256" key="2">
    <source>
        <dbReference type="ARBA" id="ARBA00006331"/>
    </source>
</evidence>
<dbReference type="PANTHER" id="PTHR45670:SF10">
    <property type="entry name" value="E3 UBIQUITIN-PROTEIN LIGASE UPL4"/>
    <property type="match status" value="1"/>
</dbReference>
<evidence type="ECO:0000256" key="5">
    <source>
        <dbReference type="ARBA" id="ARBA00022786"/>
    </source>
</evidence>
<dbReference type="EC" id="2.3.2.26" evidence="3"/>
<dbReference type="PANTHER" id="PTHR45670">
    <property type="entry name" value="E3 UBIQUITIN-PROTEIN LIGASE TRIP12"/>
    <property type="match status" value="1"/>
</dbReference>
<proteinExistence type="inferred from homology"/>
<sequence length="1470" mass="162597">MGNRGQKRAEVVEELPADKRACSSLEFKPSSSSSPEQNRMTSTASTQEAQDGDMETSSSTSESQSEGEGERVSRGERGSGYGSCDSDEEDGRLNSLRDRQYQRSSSDRGRLERVLSSLTGGVEQSGQLAALTELCEVLSFSTEDSFSSRMTDTLTPVLVRLSGHESNPDIMLLAIRAITYLCDVHSQSSEYLLRYNAVTALCQRLLAIEYLDVAEQCLQALEKISREQPLHCLQSGAVMAVLTYIDFFSTSVQRVALSTVVNICMNLPSECPSSIMEAVPMLCNLLQYEDRQLVENVATCLILIAERARRSSDMLDELCNHGLVHQATHLISLSSRTTLCQPGLIGLLVKLASGSILACRTLFEHNISSILKDILSTCDLSHGMTSPPVVDGHHNQVHEVLKLLNELLPGVAKDKDTQLALDKEAFLVNQPDLLQKFGVDLLPVLIQVVDSGVNVYVCCGCLSVVNKLVYVCQSDLLLELLKSVNISSFLAGVFTRKDHHVLMLALQIVDNVLQKLCDVFLSSFVKEGVSFAVDALATPERCSQFMFSMFDGIQLSNDPSQKSAARDVPRCLCYAFDTGQSLSASGSRSCQLEKDALHKFATHIRTKYFASNMLDGEKGLTDVLQKLTTLSAALTDLVNMSIEKDSSIQHDEEFYCLLHQIMSHLNEKDPISTFEFVESGIVKSLVNYLSSGQCAREKADMSGAFRLPHIVEKRFEVFGRLLLSSLGVPPEDPPLPALIRKLQSALSSVENYSVVLDHEFKQRNSYVTVPYRHCTKNPCLKVQFVREEGEMCLNDYSSDVLTVDAFSNLDAIEAYLWPKVFRNSAKHVGKKEALPSRTPSSSPPCGSPDIMESGGVSPGVQELEDPVEQEQHASSEEDSSMSVEDPGCNNDYASPKLSFYLEGQKLDRGWTLYQTILQRKDKAGAEIITGPKLWTQARCKYFRLSALGQRQVQSHSSSNGNSGGQNSRSQNTGSLPRKKFLVHRDRILKSAAKMMGLNDSQKVVLEVEYEEEVGTGLGPTLEFYTLVSHEFQKSGLVSKSGGIEFSEVIKKFSLLGQFMAKALQDGRVLDIPFSKAFYKIILGQVVTIYDIQSFDPGLGRALLEFQALVKRKSYLESVRGEKSDIKLESCFRDSTIEDLSLDFVLPGYPDYVFASGQDANMVNMNNLEEYVTYVVDATINSGISRQVEAFKSGFNQLIALLEGDLVTHLLNLQVLPIRHLQIFTEEELERLLCGEREIWNANDLMDHIKFDHGYTARSPPVTNLLEIIREFDCELQKAFLRFVTGAPGLPFGGLASLNPQLTIVRKKLWALHSNSDRQRRFRHPTATRQNHHQQKGCNLAVHEINVAPNVAYLSLRCATTTSPNSKVVTSLIGSGNASRRLPHQPTSTPQASLQIVCCPSPSTSFAGHRVEIKPILLYTPSRRWRFPSRSISPATVAALTPSATAMVLTPSAATIRPDRSPLAARSWPHS</sequence>
<feature type="compositionally biased region" description="Basic and acidic residues" evidence="7">
    <location>
        <begin position="7"/>
        <end position="21"/>
    </location>
</feature>
<organism evidence="9 10">
    <name type="scientific">Escallonia herrerae</name>
    <dbReference type="NCBI Taxonomy" id="1293975"/>
    <lineage>
        <taxon>Eukaryota</taxon>
        <taxon>Viridiplantae</taxon>
        <taxon>Streptophyta</taxon>
        <taxon>Embryophyta</taxon>
        <taxon>Tracheophyta</taxon>
        <taxon>Spermatophyta</taxon>
        <taxon>Magnoliopsida</taxon>
        <taxon>eudicotyledons</taxon>
        <taxon>Gunneridae</taxon>
        <taxon>Pentapetalae</taxon>
        <taxon>asterids</taxon>
        <taxon>campanulids</taxon>
        <taxon>Escalloniales</taxon>
        <taxon>Escalloniaceae</taxon>
        <taxon>Escallonia</taxon>
    </lineage>
</organism>
<keyword evidence="10" id="KW-1185">Reference proteome</keyword>
<accession>A0AA88X366</accession>
<dbReference type="InterPro" id="IPR016024">
    <property type="entry name" value="ARM-type_fold"/>
</dbReference>
<dbReference type="PROSITE" id="PS50237">
    <property type="entry name" value="HECT"/>
    <property type="match status" value="1"/>
</dbReference>
<dbReference type="Gene3D" id="1.25.10.10">
    <property type="entry name" value="Leucine-rich Repeat Variant"/>
    <property type="match status" value="1"/>
</dbReference>
<dbReference type="SMART" id="SM00119">
    <property type="entry name" value="HECTc"/>
    <property type="match status" value="1"/>
</dbReference>
<dbReference type="GO" id="GO:0043161">
    <property type="term" value="P:proteasome-mediated ubiquitin-dependent protein catabolic process"/>
    <property type="evidence" value="ECO:0007669"/>
    <property type="project" value="TreeGrafter"/>
</dbReference>
<evidence type="ECO:0000256" key="4">
    <source>
        <dbReference type="ARBA" id="ARBA00022679"/>
    </source>
</evidence>
<comment type="caution">
    <text evidence="9">The sequence shown here is derived from an EMBL/GenBank/DDBJ whole genome shotgun (WGS) entry which is preliminary data.</text>
</comment>
<dbReference type="InterPro" id="IPR011989">
    <property type="entry name" value="ARM-like"/>
</dbReference>